<dbReference type="Pfam" id="PF14022">
    <property type="entry name" value="DUF4238"/>
    <property type="match status" value="1"/>
</dbReference>
<dbReference type="Proteomes" id="UP000481252">
    <property type="component" value="Unassembled WGS sequence"/>
</dbReference>
<comment type="caution">
    <text evidence="1">The sequence shown here is derived from an EMBL/GenBank/DDBJ whole genome shotgun (WGS) entry which is preliminary data.</text>
</comment>
<keyword evidence="2" id="KW-1185">Reference proteome</keyword>
<gene>
    <name evidence="1" type="ORF">G6N74_29795</name>
</gene>
<dbReference type="RefSeq" id="WP_165121628.1">
    <property type="nucleotide sequence ID" value="NZ_JAAKZG010000031.1"/>
</dbReference>
<name>A0A7C9VIG1_9HYPH</name>
<protein>
    <submittedName>
        <fullName evidence="1">DUF4238 domain-containing protein</fullName>
    </submittedName>
</protein>
<evidence type="ECO:0000313" key="2">
    <source>
        <dbReference type="Proteomes" id="UP000481252"/>
    </source>
</evidence>
<accession>A0A7C9VIG1</accession>
<dbReference type="InterPro" id="IPR025332">
    <property type="entry name" value="DUF4238"/>
</dbReference>
<evidence type="ECO:0000313" key="1">
    <source>
        <dbReference type="EMBL" id="NGN45248.1"/>
    </source>
</evidence>
<reference evidence="1 2" key="1">
    <citation type="submission" date="2020-02" db="EMBL/GenBank/DDBJ databases">
        <title>Genome sequence of the type strain CGMCC 1.15528 of Mesorhizobium zhangyense.</title>
        <authorList>
            <person name="Gao J."/>
            <person name="Sun J."/>
        </authorList>
    </citation>
    <scope>NUCLEOTIDE SEQUENCE [LARGE SCALE GENOMIC DNA]</scope>
    <source>
        <strain evidence="1 2">CGMCC 1.15528</strain>
    </source>
</reference>
<dbReference type="AlphaFoldDB" id="A0A7C9VIG1"/>
<dbReference type="EMBL" id="JAAKZG010000031">
    <property type="protein sequence ID" value="NGN45248.1"/>
    <property type="molecule type" value="Genomic_DNA"/>
</dbReference>
<proteinExistence type="predicted"/>
<sequence>MPLDHYVSQVHLRNFYNDDERGRLVAVKKDNLKKFYPWSEDVCRLEEGSTNPYLTEPRAIEEFLKGIEPNYNEALARVRGREFDTKTVYVIAGFAAYVASCSPAAMRQHEPQLTASVEAAAKILEAQGLIPPAPEALGGKGISELIEDGSIKIAIDGKYPQAIGISQIKGRVHIFGNALWDVLTAHPADGAFFTSDFPVAFGPSYHPNVISKTVPLAPDIAICIHPQITERGKDLDFTFPNFRAKFRRLNRDQIVELNRRLVRSAEHMVFYHRDADWLVKFVRRNRDYRADAVVTNIPTPSGEMIVSRQAIVPYARPSLDA</sequence>
<organism evidence="1 2">
    <name type="scientific">Mesorhizobium zhangyense</name>
    <dbReference type="NCBI Taxonomy" id="1776730"/>
    <lineage>
        <taxon>Bacteria</taxon>
        <taxon>Pseudomonadati</taxon>
        <taxon>Pseudomonadota</taxon>
        <taxon>Alphaproteobacteria</taxon>
        <taxon>Hyphomicrobiales</taxon>
        <taxon>Phyllobacteriaceae</taxon>
        <taxon>Mesorhizobium</taxon>
    </lineage>
</organism>